<evidence type="ECO:0000313" key="2">
    <source>
        <dbReference type="EMBL" id="KAG8060828.1"/>
    </source>
</evidence>
<organism evidence="2 3">
    <name type="scientific">Zizania palustris</name>
    <name type="common">Northern wild rice</name>
    <dbReference type="NCBI Taxonomy" id="103762"/>
    <lineage>
        <taxon>Eukaryota</taxon>
        <taxon>Viridiplantae</taxon>
        <taxon>Streptophyta</taxon>
        <taxon>Embryophyta</taxon>
        <taxon>Tracheophyta</taxon>
        <taxon>Spermatophyta</taxon>
        <taxon>Magnoliopsida</taxon>
        <taxon>Liliopsida</taxon>
        <taxon>Poales</taxon>
        <taxon>Poaceae</taxon>
        <taxon>BOP clade</taxon>
        <taxon>Oryzoideae</taxon>
        <taxon>Oryzeae</taxon>
        <taxon>Zizaniinae</taxon>
        <taxon>Zizania</taxon>
    </lineage>
</organism>
<feature type="transmembrane region" description="Helical" evidence="1">
    <location>
        <begin position="293"/>
        <end position="312"/>
    </location>
</feature>
<evidence type="ECO:0000313" key="3">
    <source>
        <dbReference type="Proteomes" id="UP000729402"/>
    </source>
</evidence>
<evidence type="ECO:0008006" key="4">
    <source>
        <dbReference type="Google" id="ProtNLM"/>
    </source>
</evidence>
<feature type="transmembrane region" description="Helical" evidence="1">
    <location>
        <begin position="324"/>
        <end position="343"/>
    </location>
</feature>
<reference evidence="2" key="1">
    <citation type="journal article" date="2021" name="bioRxiv">
        <title>Whole Genome Assembly and Annotation of Northern Wild Rice, Zizania palustris L., Supports a Whole Genome Duplication in the Zizania Genus.</title>
        <authorList>
            <person name="Haas M."/>
            <person name="Kono T."/>
            <person name="Macchietto M."/>
            <person name="Millas R."/>
            <person name="McGilp L."/>
            <person name="Shao M."/>
            <person name="Duquette J."/>
            <person name="Hirsch C.N."/>
            <person name="Kimball J."/>
        </authorList>
    </citation>
    <scope>NUCLEOTIDE SEQUENCE</scope>
    <source>
        <tissue evidence="2">Fresh leaf tissue</tissue>
    </source>
</reference>
<proteinExistence type="predicted"/>
<protein>
    <recommendedName>
        <fullName evidence="4">No apical meristem-associated C-terminal domain-containing protein</fullName>
    </recommendedName>
</protein>
<keyword evidence="1" id="KW-0812">Transmembrane</keyword>
<dbReference type="Proteomes" id="UP000729402">
    <property type="component" value="Unassembled WGS sequence"/>
</dbReference>
<dbReference type="AlphaFoldDB" id="A0A8J5VUS2"/>
<gene>
    <name evidence="2" type="ORF">GUJ93_ZPchr0002g23484</name>
</gene>
<keyword evidence="1" id="KW-1133">Transmembrane helix</keyword>
<accession>A0A8J5VUS2</accession>
<name>A0A8J5VUS2_ZIZPA</name>
<dbReference type="EMBL" id="JAAALK010000287">
    <property type="protein sequence ID" value="KAG8060828.1"/>
    <property type="molecule type" value="Genomic_DNA"/>
</dbReference>
<dbReference type="OrthoDB" id="2016540at2759"/>
<sequence length="346" mass="38909">MQQTNDLLLPLEAEAMHDTSVAARAALPQAVAAMQSQRRGNTVCLHRSCSPSRCRLQIFVLLPQSRQLPALIWASTTFSSTATGVGRRPPGVRRFVRAVAAKKRKGKGGEAGERVDNHSFALKSYEASVNFCVGGSDDWAYRLVASLRHLGSNEDGENVQIDDAVKIYEKDEPFLFMHCWKLLRNEAKWNDKQLNDRNEKSEVKQEQQMEKILILKGNKMKLGEKMYDLHKHDMEVRTKLKEEQLSLTKKHIEVREKQSEAQLLTVVVGIMGADLYKLAPQLKRLATYILSKGALLVLLIVLVLALGLLLVVTDGLHKKEFLNYARFVLWWVSLGVASSIGLGKCY</sequence>
<keyword evidence="3" id="KW-1185">Reference proteome</keyword>
<keyword evidence="1" id="KW-0472">Membrane</keyword>
<comment type="caution">
    <text evidence="2">The sequence shown here is derived from an EMBL/GenBank/DDBJ whole genome shotgun (WGS) entry which is preliminary data.</text>
</comment>
<reference evidence="2" key="2">
    <citation type="submission" date="2021-02" db="EMBL/GenBank/DDBJ databases">
        <authorList>
            <person name="Kimball J.A."/>
            <person name="Haas M.W."/>
            <person name="Macchietto M."/>
            <person name="Kono T."/>
            <person name="Duquette J."/>
            <person name="Shao M."/>
        </authorList>
    </citation>
    <scope>NUCLEOTIDE SEQUENCE</scope>
    <source>
        <tissue evidence="2">Fresh leaf tissue</tissue>
    </source>
</reference>
<evidence type="ECO:0000256" key="1">
    <source>
        <dbReference type="SAM" id="Phobius"/>
    </source>
</evidence>